<organism evidence="2 3">
    <name type="scientific">Rhipicephalus microplus</name>
    <name type="common">Cattle tick</name>
    <name type="synonym">Boophilus microplus</name>
    <dbReference type="NCBI Taxonomy" id="6941"/>
    <lineage>
        <taxon>Eukaryota</taxon>
        <taxon>Metazoa</taxon>
        <taxon>Ecdysozoa</taxon>
        <taxon>Arthropoda</taxon>
        <taxon>Chelicerata</taxon>
        <taxon>Arachnida</taxon>
        <taxon>Acari</taxon>
        <taxon>Parasitiformes</taxon>
        <taxon>Ixodida</taxon>
        <taxon>Ixodoidea</taxon>
        <taxon>Ixodidae</taxon>
        <taxon>Rhipicephalinae</taxon>
        <taxon>Rhipicephalus</taxon>
        <taxon>Boophilus</taxon>
    </lineage>
</organism>
<feature type="compositionally biased region" description="Polar residues" evidence="1">
    <location>
        <begin position="270"/>
        <end position="282"/>
    </location>
</feature>
<keyword evidence="3" id="KW-1185">Reference proteome</keyword>
<reference evidence="2" key="2">
    <citation type="submission" date="2021-09" db="EMBL/GenBank/DDBJ databases">
        <authorList>
            <person name="Jia N."/>
            <person name="Wang J."/>
            <person name="Shi W."/>
            <person name="Du L."/>
            <person name="Sun Y."/>
            <person name="Zhan W."/>
            <person name="Jiang J."/>
            <person name="Wang Q."/>
            <person name="Zhang B."/>
            <person name="Ji P."/>
            <person name="Sakyi L.B."/>
            <person name="Cui X."/>
            <person name="Yuan T."/>
            <person name="Jiang B."/>
            <person name="Yang W."/>
            <person name="Lam T.T.-Y."/>
            <person name="Chang Q."/>
            <person name="Ding S."/>
            <person name="Wang X."/>
            <person name="Zhu J."/>
            <person name="Ruan X."/>
            <person name="Zhao L."/>
            <person name="Wei J."/>
            <person name="Que T."/>
            <person name="Du C."/>
            <person name="Cheng J."/>
            <person name="Dai P."/>
            <person name="Han X."/>
            <person name="Huang E."/>
            <person name="Gao Y."/>
            <person name="Liu J."/>
            <person name="Shao H."/>
            <person name="Ye R."/>
            <person name="Li L."/>
            <person name="Wei W."/>
            <person name="Wang X."/>
            <person name="Wang C."/>
            <person name="Huo Q."/>
            <person name="Li W."/>
            <person name="Guo W."/>
            <person name="Chen H."/>
            <person name="Chen S."/>
            <person name="Zhou L."/>
            <person name="Zhou L."/>
            <person name="Ni X."/>
            <person name="Tian J."/>
            <person name="Zhou Y."/>
            <person name="Sheng Y."/>
            <person name="Liu T."/>
            <person name="Pan Y."/>
            <person name="Xia L."/>
            <person name="Li J."/>
            <person name="Zhao F."/>
            <person name="Cao W."/>
        </authorList>
    </citation>
    <scope>NUCLEOTIDE SEQUENCE</scope>
    <source>
        <strain evidence="2">Rmic-2018</strain>
        <tissue evidence="2">Larvae</tissue>
    </source>
</reference>
<proteinExistence type="predicted"/>
<gene>
    <name evidence="2" type="ORF">HPB51_026955</name>
</gene>
<feature type="compositionally biased region" description="Basic and acidic residues" evidence="1">
    <location>
        <begin position="35"/>
        <end position="45"/>
    </location>
</feature>
<feature type="region of interest" description="Disordered" evidence="1">
    <location>
        <begin position="1"/>
        <end position="112"/>
    </location>
</feature>
<dbReference type="EMBL" id="JABSTU010002406">
    <property type="protein sequence ID" value="KAH7977201.1"/>
    <property type="molecule type" value="Genomic_DNA"/>
</dbReference>
<name>A0A9J6D1K3_RHIMP</name>
<reference evidence="2" key="1">
    <citation type="journal article" date="2020" name="Cell">
        <title>Large-Scale Comparative Analyses of Tick Genomes Elucidate Their Genetic Diversity and Vector Capacities.</title>
        <authorList>
            <consortium name="Tick Genome and Microbiome Consortium (TIGMIC)"/>
            <person name="Jia N."/>
            <person name="Wang J."/>
            <person name="Shi W."/>
            <person name="Du L."/>
            <person name="Sun Y."/>
            <person name="Zhan W."/>
            <person name="Jiang J.F."/>
            <person name="Wang Q."/>
            <person name="Zhang B."/>
            <person name="Ji P."/>
            <person name="Bell-Sakyi L."/>
            <person name="Cui X.M."/>
            <person name="Yuan T.T."/>
            <person name="Jiang B.G."/>
            <person name="Yang W.F."/>
            <person name="Lam T.T."/>
            <person name="Chang Q.C."/>
            <person name="Ding S.J."/>
            <person name="Wang X.J."/>
            <person name="Zhu J.G."/>
            <person name="Ruan X.D."/>
            <person name="Zhao L."/>
            <person name="Wei J.T."/>
            <person name="Ye R.Z."/>
            <person name="Que T.C."/>
            <person name="Du C.H."/>
            <person name="Zhou Y.H."/>
            <person name="Cheng J.X."/>
            <person name="Dai P.F."/>
            <person name="Guo W.B."/>
            <person name="Han X.H."/>
            <person name="Huang E.J."/>
            <person name="Li L.F."/>
            <person name="Wei W."/>
            <person name="Gao Y.C."/>
            <person name="Liu J.Z."/>
            <person name="Shao H.Z."/>
            <person name="Wang X."/>
            <person name="Wang C.C."/>
            <person name="Yang T.C."/>
            <person name="Huo Q.B."/>
            <person name="Li W."/>
            <person name="Chen H.Y."/>
            <person name="Chen S.E."/>
            <person name="Zhou L.G."/>
            <person name="Ni X.B."/>
            <person name="Tian J.H."/>
            <person name="Sheng Y."/>
            <person name="Liu T."/>
            <person name="Pan Y.S."/>
            <person name="Xia L.Y."/>
            <person name="Li J."/>
            <person name="Zhao F."/>
            <person name="Cao W.C."/>
        </authorList>
    </citation>
    <scope>NUCLEOTIDE SEQUENCE</scope>
    <source>
        <strain evidence="2">Rmic-2018</strain>
    </source>
</reference>
<evidence type="ECO:0000313" key="3">
    <source>
        <dbReference type="Proteomes" id="UP000821866"/>
    </source>
</evidence>
<protein>
    <submittedName>
        <fullName evidence="2">Uncharacterized protein</fullName>
    </submittedName>
</protein>
<evidence type="ECO:0000256" key="1">
    <source>
        <dbReference type="SAM" id="MobiDB-lite"/>
    </source>
</evidence>
<feature type="region of interest" description="Disordered" evidence="1">
    <location>
        <begin position="253"/>
        <end position="421"/>
    </location>
</feature>
<feature type="compositionally biased region" description="Polar residues" evidence="1">
    <location>
        <begin position="102"/>
        <end position="112"/>
    </location>
</feature>
<feature type="compositionally biased region" description="Polar residues" evidence="1">
    <location>
        <begin position="386"/>
        <end position="395"/>
    </location>
</feature>
<dbReference type="Proteomes" id="UP000821866">
    <property type="component" value="Unassembled WGS sequence"/>
</dbReference>
<feature type="compositionally biased region" description="Basic residues" evidence="1">
    <location>
        <begin position="46"/>
        <end position="55"/>
    </location>
</feature>
<comment type="caution">
    <text evidence="2">The sequence shown here is derived from an EMBL/GenBank/DDBJ whole genome shotgun (WGS) entry which is preliminary data.</text>
</comment>
<sequence length="421" mass="45038">MTGQLGPLHRSPTSTTQSRERRLKAAGNLLVSSPEKAKRTAEPKPRIHRAKHITPKNRPATSLQTAATAMTASPPGQWNRPEPSETTSGKMESQEERAKQQRPPSTQESDTTTGARLLARSIDALSVFFLSHSSQSVFLSGVVHFCEHVRECDDALAKAQLRSDARSPIAASPSAERAPVPARTSTEPTRRPFCHRRSESLPTNKVQAHRHLFFEKIATDNIQAVVEKRLQANPVAPTQAAMLASQCARGAAPATSSSCATGTAEELPQSPMQTEAPGQTQGPAGVPLPLSSDEDDEAMDFSNSRKRLREKSGDEDEHAPRKQTATTPSESSEEQLHVSQGSEELSRSEFRTTVKSEVASTTADMTSSATTGSTDPASSDAAGTCQLPTTASTDDLSAPGDPCSPSPTQKDCPCQQPLSKE</sequence>
<feature type="compositionally biased region" description="Basic and acidic residues" evidence="1">
    <location>
        <begin position="344"/>
        <end position="354"/>
    </location>
</feature>
<feature type="compositionally biased region" description="Polar residues" evidence="1">
    <location>
        <begin position="59"/>
        <end position="76"/>
    </location>
</feature>
<accession>A0A9J6D1K3</accession>
<feature type="compositionally biased region" description="Low complexity" evidence="1">
    <location>
        <begin position="359"/>
        <end position="374"/>
    </location>
</feature>
<evidence type="ECO:0000313" key="2">
    <source>
        <dbReference type="EMBL" id="KAH7977201.1"/>
    </source>
</evidence>
<feature type="region of interest" description="Disordered" evidence="1">
    <location>
        <begin position="164"/>
        <end position="201"/>
    </location>
</feature>
<dbReference type="AlphaFoldDB" id="A0A9J6D1K3"/>
<dbReference type="VEuPathDB" id="VectorBase:LOC119186051"/>